<proteinExistence type="predicted"/>
<feature type="transmembrane region" description="Helical" evidence="15">
    <location>
        <begin position="70"/>
        <end position="90"/>
    </location>
</feature>
<keyword evidence="4" id="KW-0109">Calcium transport</keyword>
<feature type="region of interest" description="Disordered" evidence="14">
    <location>
        <begin position="15"/>
        <end position="36"/>
    </location>
</feature>
<dbReference type="PROSITE" id="PS00018">
    <property type="entry name" value="EF_HAND_1"/>
    <property type="match status" value="1"/>
</dbReference>
<keyword evidence="10" id="KW-0406">Ion transport</keyword>
<dbReference type="PANTHER" id="PTHR45628:SF7">
    <property type="entry name" value="VOLTAGE-DEPENDENT CALCIUM CHANNEL TYPE A SUBUNIT ALPHA-1"/>
    <property type="match status" value="1"/>
</dbReference>
<dbReference type="PANTHER" id="PTHR45628">
    <property type="entry name" value="VOLTAGE-DEPENDENT CALCIUM CHANNEL TYPE A SUBUNIT ALPHA-1"/>
    <property type="match status" value="1"/>
</dbReference>
<evidence type="ECO:0000313" key="18">
    <source>
        <dbReference type="Proteomes" id="UP001189429"/>
    </source>
</evidence>
<evidence type="ECO:0000256" key="12">
    <source>
        <dbReference type="ARBA" id="ARBA00023180"/>
    </source>
</evidence>
<organism evidence="17 18">
    <name type="scientific">Prorocentrum cordatum</name>
    <dbReference type="NCBI Taxonomy" id="2364126"/>
    <lineage>
        <taxon>Eukaryota</taxon>
        <taxon>Sar</taxon>
        <taxon>Alveolata</taxon>
        <taxon>Dinophyceae</taxon>
        <taxon>Prorocentrales</taxon>
        <taxon>Prorocentraceae</taxon>
        <taxon>Prorocentrum</taxon>
    </lineage>
</organism>
<gene>
    <name evidence="17" type="ORF">PCOR1329_LOCUS45490</name>
</gene>
<evidence type="ECO:0000256" key="14">
    <source>
        <dbReference type="SAM" id="MobiDB-lite"/>
    </source>
</evidence>
<evidence type="ECO:0000256" key="7">
    <source>
        <dbReference type="ARBA" id="ARBA00022837"/>
    </source>
</evidence>
<dbReference type="InterPro" id="IPR050599">
    <property type="entry name" value="VDCC_alpha-1_subunit"/>
</dbReference>
<keyword evidence="9 15" id="KW-1133">Transmembrane helix</keyword>
<dbReference type="EMBL" id="CAUYUJ010015471">
    <property type="protein sequence ID" value="CAK0854351.1"/>
    <property type="molecule type" value="Genomic_DNA"/>
</dbReference>
<keyword evidence="13" id="KW-0407">Ion channel</keyword>
<dbReference type="InterPro" id="IPR002048">
    <property type="entry name" value="EF_hand_dom"/>
</dbReference>
<reference evidence="17" key="1">
    <citation type="submission" date="2023-10" db="EMBL/GenBank/DDBJ databases">
        <authorList>
            <person name="Chen Y."/>
            <person name="Shah S."/>
            <person name="Dougan E. K."/>
            <person name="Thang M."/>
            <person name="Chan C."/>
        </authorList>
    </citation>
    <scope>NUCLEOTIDE SEQUENCE [LARGE SCALE GENOMIC DNA]</scope>
</reference>
<evidence type="ECO:0000256" key="5">
    <source>
        <dbReference type="ARBA" id="ARBA00022673"/>
    </source>
</evidence>
<evidence type="ECO:0000256" key="15">
    <source>
        <dbReference type="SAM" id="Phobius"/>
    </source>
</evidence>
<dbReference type="SUPFAM" id="SSF81324">
    <property type="entry name" value="Voltage-gated potassium channels"/>
    <property type="match status" value="1"/>
</dbReference>
<evidence type="ECO:0000256" key="9">
    <source>
        <dbReference type="ARBA" id="ARBA00022989"/>
    </source>
</evidence>
<evidence type="ECO:0000256" key="2">
    <source>
        <dbReference type="ARBA" id="ARBA00022448"/>
    </source>
</evidence>
<feature type="region of interest" description="Disordered" evidence="14">
    <location>
        <begin position="461"/>
        <end position="518"/>
    </location>
</feature>
<evidence type="ECO:0000256" key="13">
    <source>
        <dbReference type="ARBA" id="ARBA00023303"/>
    </source>
</evidence>
<evidence type="ECO:0000256" key="6">
    <source>
        <dbReference type="ARBA" id="ARBA00022692"/>
    </source>
</evidence>
<feature type="transmembrane region" description="Helical" evidence="15">
    <location>
        <begin position="201"/>
        <end position="224"/>
    </location>
</feature>
<keyword evidence="7" id="KW-0106">Calcium</keyword>
<evidence type="ECO:0000256" key="8">
    <source>
        <dbReference type="ARBA" id="ARBA00022882"/>
    </source>
</evidence>
<comment type="subcellular location">
    <subcellularLocation>
        <location evidence="1">Membrane</location>
        <topology evidence="1">Multi-pass membrane protein</topology>
    </subcellularLocation>
</comment>
<keyword evidence="18" id="KW-1185">Reference proteome</keyword>
<dbReference type="Proteomes" id="UP001189429">
    <property type="component" value="Unassembled WGS sequence"/>
</dbReference>
<evidence type="ECO:0000256" key="1">
    <source>
        <dbReference type="ARBA" id="ARBA00004141"/>
    </source>
</evidence>
<dbReference type="PROSITE" id="PS50222">
    <property type="entry name" value="EF_HAND_2"/>
    <property type="match status" value="1"/>
</dbReference>
<keyword evidence="12" id="KW-0325">Glycoprotein</keyword>
<dbReference type="Gene3D" id="1.10.238.10">
    <property type="entry name" value="EF-hand"/>
    <property type="match status" value="1"/>
</dbReference>
<keyword evidence="6 15" id="KW-0812">Transmembrane</keyword>
<feature type="transmembrane region" description="Helical" evidence="15">
    <location>
        <begin position="102"/>
        <end position="124"/>
    </location>
</feature>
<dbReference type="Gene3D" id="1.20.120.350">
    <property type="entry name" value="Voltage-gated potassium channels. Chain C"/>
    <property type="match status" value="1"/>
</dbReference>
<keyword evidence="5" id="KW-0107">Calcium channel</keyword>
<keyword evidence="2" id="KW-0813">Transport</keyword>
<feature type="compositionally biased region" description="Basic and acidic residues" evidence="14">
    <location>
        <begin position="504"/>
        <end position="518"/>
    </location>
</feature>
<name>A0ABN9U781_9DINO</name>
<feature type="domain" description="EF-hand" evidence="16">
    <location>
        <begin position="339"/>
        <end position="374"/>
    </location>
</feature>
<comment type="caution">
    <text evidence="17">The sequence shown here is derived from an EMBL/GenBank/DDBJ whole genome shotgun (WGS) entry which is preliminary data.</text>
</comment>
<accession>A0ABN9U781</accession>
<evidence type="ECO:0000256" key="11">
    <source>
        <dbReference type="ARBA" id="ARBA00023136"/>
    </source>
</evidence>
<dbReference type="Gene3D" id="1.10.287.70">
    <property type="match status" value="1"/>
</dbReference>
<dbReference type="InterPro" id="IPR018247">
    <property type="entry name" value="EF_Hand_1_Ca_BS"/>
</dbReference>
<keyword evidence="11 15" id="KW-0472">Membrane</keyword>
<feature type="transmembrane region" description="Helical" evidence="15">
    <location>
        <begin position="292"/>
        <end position="315"/>
    </location>
</feature>
<dbReference type="InterPro" id="IPR027359">
    <property type="entry name" value="Volt_channel_dom_sf"/>
</dbReference>
<sequence length="518" mass="57228">MVDLQGAMGLGQYESERTVGSEASSPSGRSFGDGARRKRPLTVTYHGEDLNAEGWARSRVLALSVWRSRAYDVVLMGSIVVTIVMVVLETDAVAKGSSPESWVSVTSDVILVLYICDIALRVFIFRASYAAYLGNWADVAIVLSDVGVLAYQYLTRGGATLGFSFLLVFRLLRLGQAMHVLEMFPELHLMIKGMTGAFKVLMWGLAVLLLMLLVWSILAVQLTLERARPLRRVHPLNRELAHEGVYEGVCERCPRAFESVSATMLTFVKHLIAGDGWGEVCVPISEAHPWTFFFFLAVASSVTLALLNLILAVIVDSAAQARSENEHDLAAMKDKEFKKQRKQLTRLFKTIDTDGSGLLSWDELNEAIFESKEFNDTLICMGISVHDLDMVWMLLDDQDTGSVTCDNFVEQLYRLRATDNHNVNLLMKGLLLRIREDMRSLLVSNGGQDVGTRSCGLGVRRSQRLPTSSSVNLAGGRKSKSSCSSQSQSADHHVQETTLSSTRADSRDALEGRAEVHS</sequence>
<dbReference type="InterPro" id="IPR005821">
    <property type="entry name" value="Ion_trans_dom"/>
</dbReference>
<evidence type="ECO:0000259" key="16">
    <source>
        <dbReference type="PROSITE" id="PS50222"/>
    </source>
</evidence>
<evidence type="ECO:0000256" key="10">
    <source>
        <dbReference type="ARBA" id="ARBA00023065"/>
    </source>
</evidence>
<dbReference type="Pfam" id="PF00520">
    <property type="entry name" value="Ion_trans"/>
    <property type="match status" value="1"/>
</dbReference>
<feature type="transmembrane region" description="Helical" evidence="15">
    <location>
        <begin position="136"/>
        <end position="154"/>
    </location>
</feature>
<dbReference type="InterPro" id="IPR011992">
    <property type="entry name" value="EF-hand-dom_pair"/>
</dbReference>
<protein>
    <recommendedName>
        <fullName evidence="16">EF-hand domain-containing protein</fullName>
    </recommendedName>
</protein>
<evidence type="ECO:0000313" key="17">
    <source>
        <dbReference type="EMBL" id="CAK0854351.1"/>
    </source>
</evidence>
<dbReference type="SUPFAM" id="SSF47473">
    <property type="entry name" value="EF-hand"/>
    <property type="match status" value="1"/>
</dbReference>
<keyword evidence="8" id="KW-0851">Voltage-gated channel</keyword>
<keyword evidence="3" id="KW-0597">Phosphoprotein</keyword>
<evidence type="ECO:0000256" key="3">
    <source>
        <dbReference type="ARBA" id="ARBA00022553"/>
    </source>
</evidence>
<evidence type="ECO:0000256" key="4">
    <source>
        <dbReference type="ARBA" id="ARBA00022568"/>
    </source>
</evidence>